<gene>
    <name evidence="2" type="ORF">OOU_Y34scaffold00653g3</name>
</gene>
<accession>A0AA97NUQ8</accession>
<protein>
    <submittedName>
        <fullName evidence="2">Uncharacterized protein</fullName>
    </submittedName>
</protein>
<name>A0AA97NUQ8_PYRO3</name>
<dbReference type="Proteomes" id="UP000011086">
    <property type="component" value="Unassembled WGS sequence"/>
</dbReference>
<feature type="chain" id="PRO_5041638899" evidence="1">
    <location>
        <begin position="17"/>
        <end position="182"/>
    </location>
</feature>
<keyword evidence="1" id="KW-0732">Signal</keyword>
<reference evidence="2" key="1">
    <citation type="journal article" date="2012" name="PLoS Genet.">
        <title>Comparative analysis of the genomes of two field isolates of the rice blast fungus Magnaporthe oryzae.</title>
        <authorList>
            <person name="Xue M."/>
            <person name="Yang J."/>
            <person name="Li Z."/>
            <person name="Hu S."/>
            <person name="Yao N."/>
            <person name="Dean R.A."/>
            <person name="Zhao W."/>
            <person name="Shen M."/>
            <person name="Zhang H."/>
            <person name="Li C."/>
            <person name="Liu L."/>
            <person name="Cao L."/>
            <person name="Xu X."/>
            <person name="Xing Y."/>
            <person name="Hsiang T."/>
            <person name="Zhang Z."/>
            <person name="Xu J.R."/>
            <person name="Peng Y.L."/>
        </authorList>
    </citation>
    <scope>NUCLEOTIDE SEQUENCE</scope>
    <source>
        <strain evidence="2">Y34</strain>
    </source>
</reference>
<evidence type="ECO:0000256" key="1">
    <source>
        <dbReference type="SAM" id="SignalP"/>
    </source>
</evidence>
<evidence type="ECO:0000313" key="2">
    <source>
        <dbReference type="EMBL" id="ELQ36582.1"/>
    </source>
</evidence>
<feature type="signal peptide" evidence="1">
    <location>
        <begin position="1"/>
        <end position="16"/>
    </location>
</feature>
<sequence length="182" mass="18556">MLRAFILALAAVGVSSLPQGKSEDTVPVGFGLYAYGPEIGGFTVNCDDGGVFLNRTVAPGTELFTANTSTKTISRAKTGDKLAVPTTPGPVAFVPNHGPNNASFQTSDMTLFGNTLFVLSAGGQLKAAWTAVPIAEDSTAFRLGWNVTSDGAVPLALRTLAPGTRSGATKPETSAIAIAPAS</sequence>
<organism evidence="2">
    <name type="scientific">Pyricularia oryzae (strain Y34)</name>
    <name type="common">Rice blast fungus</name>
    <name type="synonym">Magnaporthe oryzae</name>
    <dbReference type="NCBI Taxonomy" id="1143189"/>
    <lineage>
        <taxon>Eukaryota</taxon>
        <taxon>Fungi</taxon>
        <taxon>Dikarya</taxon>
        <taxon>Ascomycota</taxon>
        <taxon>Pezizomycotina</taxon>
        <taxon>Sordariomycetes</taxon>
        <taxon>Sordariomycetidae</taxon>
        <taxon>Magnaporthales</taxon>
        <taxon>Pyriculariaceae</taxon>
        <taxon>Pyricularia</taxon>
    </lineage>
</organism>
<dbReference type="AlphaFoldDB" id="A0AA97NUQ8"/>
<proteinExistence type="predicted"/>
<dbReference type="EMBL" id="JH793169">
    <property type="protein sequence ID" value="ELQ36582.1"/>
    <property type="molecule type" value="Genomic_DNA"/>
</dbReference>